<dbReference type="Proteomes" id="UP000070121">
    <property type="component" value="Unassembled WGS sequence"/>
</dbReference>
<dbReference type="OrthoDB" id="4823075at2759"/>
<proteinExistence type="predicted"/>
<evidence type="ECO:0000313" key="2">
    <source>
        <dbReference type="Proteomes" id="UP000070121"/>
    </source>
</evidence>
<dbReference type="EMBL" id="JFFI01000914">
    <property type="protein sequence ID" value="KXH65053.1"/>
    <property type="molecule type" value="Genomic_DNA"/>
</dbReference>
<name>A0A135UXC7_9PEZI</name>
<keyword evidence="2" id="KW-1185">Reference proteome</keyword>
<organism evidence="1 2">
    <name type="scientific">Colletotrichum salicis</name>
    <dbReference type="NCBI Taxonomy" id="1209931"/>
    <lineage>
        <taxon>Eukaryota</taxon>
        <taxon>Fungi</taxon>
        <taxon>Dikarya</taxon>
        <taxon>Ascomycota</taxon>
        <taxon>Pezizomycotina</taxon>
        <taxon>Sordariomycetes</taxon>
        <taxon>Hypocreomycetidae</taxon>
        <taxon>Glomerellales</taxon>
        <taxon>Glomerellaceae</taxon>
        <taxon>Colletotrichum</taxon>
        <taxon>Colletotrichum acutatum species complex</taxon>
    </lineage>
</organism>
<comment type="caution">
    <text evidence="1">The sequence shown here is derived from an EMBL/GenBank/DDBJ whole genome shotgun (WGS) entry which is preliminary data.</text>
</comment>
<gene>
    <name evidence="1" type="ORF">CSAL01_03949</name>
</gene>
<reference evidence="1 2" key="1">
    <citation type="submission" date="2014-02" db="EMBL/GenBank/DDBJ databases">
        <title>The genome sequence of Colletotrichum salicis CBS 607.94.</title>
        <authorList>
            <person name="Baroncelli R."/>
            <person name="Thon M.R."/>
        </authorList>
    </citation>
    <scope>NUCLEOTIDE SEQUENCE [LARGE SCALE GENOMIC DNA]</scope>
    <source>
        <strain evidence="1 2">CBS 607.94</strain>
    </source>
</reference>
<evidence type="ECO:0000313" key="1">
    <source>
        <dbReference type="EMBL" id="KXH65053.1"/>
    </source>
</evidence>
<accession>A0A135UXC7</accession>
<dbReference type="AlphaFoldDB" id="A0A135UXC7"/>
<sequence>MRRKKLTEGPLHHELAYQLKLLKVRVENALHILQHTFSQTPVTHFHLHPLQTRQSYNIVQSPKMQFSSLNFAVLLCAASGTLAQNQPKDNYKCYVPFDTCSKPIPAELKASMAKEFGARSECRLTEVVYYGAPDAAIEGVYCEPGPVRSMGGTFRYSVGRVSTVCYSKCEIWG</sequence>
<protein>
    <submittedName>
        <fullName evidence="1">Uncharacterized protein</fullName>
    </submittedName>
</protein>